<evidence type="ECO:0000256" key="1">
    <source>
        <dbReference type="ARBA" id="ARBA00005595"/>
    </source>
</evidence>
<protein>
    <submittedName>
        <fullName evidence="3">Uncharacterized protein</fullName>
    </submittedName>
</protein>
<dbReference type="STRING" id="1157962.A0A250XIL9"/>
<evidence type="ECO:0000313" key="4">
    <source>
        <dbReference type="Proteomes" id="UP000232323"/>
    </source>
</evidence>
<reference evidence="3 4" key="1">
    <citation type="submission" date="2017-08" db="EMBL/GenBank/DDBJ databases">
        <title>Acidophilic green algal genome provides insights into adaptation to an acidic environment.</title>
        <authorList>
            <person name="Hirooka S."/>
            <person name="Hirose Y."/>
            <person name="Kanesaki Y."/>
            <person name="Higuchi S."/>
            <person name="Fujiwara T."/>
            <person name="Onuma R."/>
            <person name="Era A."/>
            <person name="Ohbayashi R."/>
            <person name="Uzuka A."/>
            <person name="Nozaki H."/>
            <person name="Yoshikawa H."/>
            <person name="Miyagishima S.Y."/>
        </authorList>
    </citation>
    <scope>NUCLEOTIDE SEQUENCE [LARGE SCALE GENOMIC DNA]</scope>
    <source>
        <strain evidence="3 4">NIES-2499</strain>
    </source>
</reference>
<dbReference type="InterPro" id="IPR024072">
    <property type="entry name" value="DHFR-like_dom_sf"/>
</dbReference>
<dbReference type="AlphaFoldDB" id="A0A250XIL9"/>
<dbReference type="GO" id="GO:0005684">
    <property type="term" value="C:U2-type spliceosomal complex"/>
    <property type="evidence" value="ECO:0007669"/>
    <property type="project" value="TreeGrafter"/>
</dbReference>
<dbReference type="InterPro" id="IPR007590">
    <property type="entry name" value="Saf4/Yju2"/>
</dbReference>
<comment type="caution">
    <text evidence="3">The sequence shown here is derived from an EMBL/GenBank/DDBJ whole genome shotgun (WGS) entry which is preliminary data.</text>
</comment>
<dbReference type="SUPFAM" id="SSF53597">
    <property type="entry name" value="Dihydrofolate reductase-like"/>
    <property type="match status" value="2"/>
</dbReference>
<dbReference type="EMBL" id="BEGY01000088">
    <property type="protein sequence ID" value="GAX82928.1"/>
    <property type="molecule type" value="Genomic_DNA"/>
</dbReference>
<dbReference type="Gene3D" id="3.40.430.10">
    <property type="entry name" value="Dihydrofolate Reductase, subunit A"/>
    <property type="match status" value="2"/>
</dbReference>
<feature type="region of interest" description="Disordered" evidence="2">
    <location>
        <begin position="378"/>
        <end position="411"/>
    </location>
</feature>
<evidence type="ECO:0000256" key="2">
    <source>
        <dbReference type="SAM" id="MobiDB-lite"/>
    </source>
</evidence>
<accession>A0A250XIL9</accession>
<dbReference type="PANTHER" id="PTHR12111">
    <property type="entry name" value="SPLICING FACTOR YJU2"/>
    <property type="match status" value="1"/>
</dbReference>
<comment type="similarity">
    <text evidence="1">Belongs to the CWC16 family.</text>
</comment>
<dbReference type="Proteomes" id="UP000232323">
    <property type="component" value="Unassembled WGS sequence"/>
</dbReference>
<sequence length="812" mass="88142">MSSLAAARADNFYYPKDFDPNKHKSLNKYHGSHALRERAAKIGQGILVIRFEVPFHIICDKCHEMVAKGERFNADKKSIGQYHSTKIWEFRMRHHCGCCFVIVTDPKNSKYLVVEGAKQKAEEYTAADAEVIELTDEKEREQLRADPLYRLEHGENIKIKALSGAEAIAEIQDRNEAAHYDNYGVNKLLRTRLRRAKAEDAGLKAKRDAIGLPGSVPLLPEDDTDAVAASIAFLSDETRSKGAHSKMKKAILGQSIFTSSSSSRPSRWPREMSAHDVVRRASHIEKAVDRSVNTVGTSSAHFCLQSAEGSHASQGAASSVYAIHAVLQARNDDIEKDQPSSSLSSPQPAAHTAATLAVPLMGRVSTVGAISEDKLKCRPGCEKGSWREPGGAPSTSSNEVPRDVKSATAGRTLPGAAALEASEALNRKMKLMKKAAASNLVTQARGTYLAPESHGRTEFSAACIPIQEVSSFYDISSAVIPQDRPYIWSMTVATLDGRIGFSEPNVLPPAIALAGLRDGHSEADWRLLNAGWAYADAVMISGECLRTEPSTKCKPCYDDLLELRREVRGHSVRHYPTNIVLTTSGDVDPTHPIFGDLELGPVLIATTRSGQEKLVSRLKQCGASAGFIISEPQVVSETAEVTVVSSKRVNIDVDSNGASKAADYMNSNNGVGKSPVESAFVLVTRIRIIVIHDPEDVNHSQSGVSYSLLLRHLRVVESIRYLDVSAGGVVIGGMMRQKLIDEVRLTIAGQVIGPYAPDGSARPSLVTLNPSQSFSQDDSALIDFVGIRAWGPKHIFLRGAVSYRHSFAGGSY</sequence>
<dbReference type="GO" id="GO:0000398">
    <property type="term" value="P:mRNA splicing, via spliceosome"/>
    <property type="evidence" value="ECO:0007669"/>
    <property type="project" value="InterPro"/>
</dbReference>
<keyword evidence="4" id="KW-1185">Reference proteome</keyword>
<dbReference type="OrthoDB" id="360327at2759"/>
<name>A0A250XIL9_9CHLO</name>
<dbReference type="GO" id="GO:0071014">
    <property type="term" value="C:post-mRNA release spliceosomal complex"/>
    <property type="evidence" value="ECO:0007669"/>
    <property type="project" value="TreeGrafter"/>
</dbReference>
<dbReference type="PANTHER" id="PTHR12111:SF2">
    <property type="entry name" value="SPLICING FACTOR YJU2B-RELATED"/>
    <property type="match status" value="1"/>
</dbReference>
<gene>
    <name evidence="3" type="ORF">CEUSTIGMA_g10355.t1</name>
</gene>
<evidence type="ECO:0000313" key="3">
    <source>
        <dbReference type="EMBL" id="GAX82928.1"/>
    </source>
</evidence>
<proteinExistence type="inferred from homology"/>
<organism evidence="3 4">
    <name type="scientific">Chlamydomonas eustigma</name>
    <dbReference type="NCBI Taxonomy" id="1157962"/>
    <lineage>
        <taxon>Eukaryota</taxon>
        <taxon>Viridiplantae</taxon>
        <taxon>Chlorophyta</taxon>
        <taxon>core chlorophytes</taxon>
        <taxon>Chlorophyceae</taxon>
        <taxon>CS clade</taxon>
        <taxon>Chlamydomonadales</taxon>
        <taxon>Chlamydomonadaceae</taxon>
        <taxon>Chlamydomonas</taxon>
    </lineage>
</organism>
<dbReference type="Pfam" id="PF04502">
    <property type="entry name" value="Saf4_Yju2"/>
    <property type="match status" value="1"/>
</dbReference>